<proteinExistence type="predicted"/>
<dbReference type="Gene3D" id="3.40.50.1000">
    <property type="entry name" value="HAD superfamily/HAD-like"/>
    <property type="match status" value="2"/>
</dbReference>
<dbReference type="GO" id="GO:0005737">
    <property type="term" value="C:cytoplasm"/>
    <property type="evidence" value="ECO:0007669"/>
    <property type="project" value="TreeGrafter"/>
</dbReference>
<dbReference type="OrthoDB" id="148966at2"/>
<dbReference type="InterPro" id="IPR036412">
    <property type="entry name" value="HAD-like_sf"/>
</dbReference>
<protein>
    <recommendedName>
        <fullName evidence="3">HAD family hydrolase</fullName>
    </recommendedName>
</protein>
<gene>
    <name evidence="1" type="ORF">AUP43_15835</name>
</gene>
<dbReference type="Proteomes" id="UP000076400">
    <property type="component" value="Unassembled WGS sequence"/>
</dbReference>
<dbReference type="GO" id="GO:0016791">
    <property type="term" value="F:phosphatase activity"/>
    <property type="evidence" value="ECO:0007669"/>
    <property type="project" value="TreeGrafter"/>
</dbReference>
<evidence type="ECO:0008006" key="3">
    <source>
        <dbReference type="Google" id="ProtNLM"/>
    </source>
</evidence>
<dbReference type="Pfam" id="PF13242">
    <property type="entry name" value="Hydrolase_like"/>
    <property type="match status" value="1"/>
</dbReference>
<evidence type="ECO:0000313" key="1">
    <source>
        <dbReference type="EMBL" id="KZD12639.1"/>
    </source>
</evidence>
<organism evidence="1 2">
    <name type="scientific">Oceanibaculum pacificum</name>
    <dbReference type="NCBI Taxonomy" id="580166"/>
    <lineage>
        <taxon>Bacteria</taxon>
        <taxon>Pseudomonadati</taxon>
        <taxon>Pseudomonadota</taxon>
        <taxon>Alphaproteobacteria</taxon>
        <taxon>Rhodospirillales</taxon>
        <taxon>Oceanibaculaceae</taxon>
        <taxon>Oceanibaculum</taxon>
    </lineage>
</organism>
<accession>A0A154WGL5</accession>
<dbReference type="PANTHER" id="PTHR19288:SF90">
    <property type="entry name" value="OS08G0542600 PROTEIN"/>
    <property type="match status" value="1"/>
</dbReference>
<dbReference type="InterPro" id="IPR006357">
    <property type="entry name" value="HAD-SF_hydro_IIA"/>
</dbReference>
<dbReference type="AlphaFoldDB" id="A0A154WGL5"/>
<evidence type="ECO:0000313" key="2">
    <source>
        <dbReference type="Proteomes" id="UP000076400"/>
    </source>
</evidence>
<dbReference type="STRING" id="580166.AUP43_15835"/>
<comment type="caution">
    <text evidence="1">The sequence shown here is derived from an EMBL/GenBank/DDBJ whole genome shotgun (WGS) entry which is preliminary data.</text>
</comment>
<dbReference type="RefSeq" id="WP_067551725.1">
    <property type="nucleotide sequence ID" value="NZ_LPXN01000011.1"/>
</dbReference>
<dbReference type="PANTHER" id="PTHR19288">
    <property type="entry name" value="4-NITROPHENYLPHOSPHATASE-RELATED"/>
    <property type="match status" value="1"/>
</dbReference>
<keyword evidence="2" id="KW-1185">Reference proteome</keyword>
<dbReference type="Pfam" id="PF13344">
    <property type="entry name" value="Hydrolase_6"/>
    <property type="match status" value="1"/>
</dbReference>
<sequence>MAFPTLAFDAAWAAYRRWEHRLPAKPAPVTPRRIAGIADILDQVDVVVLDAYGVLNLGGSVIPQGLEAVAAIRAAGKRLCIVTNDGSQAPAAIAAKHRGRGYDFRDDEVIAGASLVVEAVAAFPAVTRWGIISLEPRPQPQVTDAMIALGDDPAAYDSVDGIVFMATESWDEQRQALLSDALTARPRPFIVANPDVVAPHVGGFSAEPGYFAHRIADRAGLAPTFLGKPFPGVYRLVRERFPEVDPQRILAVGDTPHTDVIGARAHGMRALLVESGFLAGRDSLAHSAECGILPDFIAPTI</sequence>
<dbReference type="EMBL" id="LPXN01000011">
    <property type="protein sequence ID" value="KZD12639.1"/>
    <property type="molecule type" value="Genomic_DNA"/>
</dbReference>
<reference evidence="1 2" key="1">
    <citation type="submission" date="2015-12" db="EMBL/GenBank/DDBJ databases">
        <title>Genome sequence of Oceanibaculum pacificum MCCC 1A02656.</title>
        <authorList>
            <person name="Lu L."/>
            <person name="Lai Q."/>
            <person name="Shao Z."/>
            <person name="Qian P."/>
        </authorList>
    </citation>
    <scope>NUCLEOTIDE SEQUENCE [LARGE SCALE GENOMIC DNA]</scope>
    <source>
        <strain evidence="1 2">MCCC 1A02656</strain>
    </source>
</reference>
<name>A0A154WGL5_9PROT</name>
<dbReference type="SUPFAM" id="SSF56784">
    <property type="entry name" value="HAD-like"/>
    <property type="match status" value="1"/>
</dbReference>
<dbReference type="InterPro" id="IPR023214">
    <property type="entry name" value="HAD_sf"/>
</dbReference>